<sequence length="59" mass="6906">MSQSNQTLSTFASAREEKKWNKLGEKMSQFHEWFKRECTSHRERADIASSLNVCHLFAS</sequence>
<accession>A0A0C3BTV7</accession>
<dbReference type="Proteomes" id="UP000053424">
    <property type="component" value="Unassembled WGS sequence"/>
</dbReference>
<organism evidence="1 2">
    <name type="scientific">Hebeloma cylindrosporum</name>
    <dbReference type="NCBI Taxonomy" id="76867"/>
    <lineage>
        <taxon>Eukaryota</taxon>
        <taxon>Fungi</taxon>
        <taxon>Dikarya</taxon>
        <taxon>Basidiomycota</taxon>
        <taxon>Agaricomycotina</taxon>
        <taxon>Agaricomycetes</taxon>
        <taxon>Agaricomycetidae</taxon>
        <taxon>Agaricales</taxon>
        <taxon>Agaricineae</taxon>
        <taxon>Hymenogastraceae</taxon>
        <taxon>Hebeloma</taxon>
    </lineage>
</organism>
<dbReference type="EMBL" id="KN831783">
    <property type="protein sequence ID" value="KIM40090.1"/>
    <property type="molecule type" value="Genomic_DNA"/>
</dbReference>
<proteinExistence type="predicted"/>
<protein>
    <submittedName>
        <fullName evidence="1">Uncharacterized protein</fullName>
    </submittedName>
</protein>
<keyword evidence="2" id="KW-1185">Reference proteome</keyword>
<name>A0A0C3BTV7_HEBCY</name>
<dbReference type="AlphaFoldDB" id="A0A0C3BTV7"/>
<dbReference type="HOGENOM" id="CLU_2961023_0_0_1"/>
<reference evidence="2" key="2">
    <citation type="submission" date="2015-01" db="EMBL/GenBank/DDBJ databases">
        <title>Evolutionary Origins and Diversification of the Mycorrhizal Mutualists.</title>
        <authorList>
            <consortium name="DOE Joint Genome Institute"/>
            <consortium name="Mycorrhizal Genomics Consortium"/>
            <person name="Kohler A."/>
            <person name="Kuo A."/>
            <person name="Nagy L.G."/>
            <person name="Floudas D."/>
            <person name="Copeland A."/>
            <person name="Barry K.W."/>
            <person name="Cichocki N."/>
            <person name="Veneault-Fourrey C."/>
            <person name="LaButti K."/>
            <person name="Lindquist E.A."/>
            <person name="Lipzen A."/>
            <person name="Lundell T."/>
            <person name="Morin E."/>
            <person name="Murat C."/>
            <person name="Riley R."/>
            <person name="Ohm R."/>
            <person name="Sun H."/>
            <person name="Tunlid A."/>
            <person name="Henrissat B."/>
            <person name="Grigoriev I.V."/>
            <person name="Hibbett D.S."/>
            <person name="Martin F."/>
        </authorList>
    </citation>
    <scope>NUCLEOTIDE SEQUENCE [LARGE SCALE GENOMIC DNA]</scope>
    <source>
        <strain evidence="2">h7</strain>
    </source>
</reference>
<evidence type="ECO:0000313" key="1">
    <source>
        <dbReference type="EMBL" id="KIM40090.1"/>
    </source>
</evidence>
<reference evidence="1 2" key="1">
    <citation type="submission" date="2014-04" db="EMBL/GenBank/DDBJ databases">
        <authorList>
            <consortium name="DOE Joint Genome Institute"/>
            <person name="Kuo A."/>
            <person name="Gay G."/>
            <person name="Dore J."/>
            <person name="Kohler A."/>
            <person name="Nagy L.G."/>
            <person name="Floudas D."/>
            <person name="Copeland A."/>
            <person name="Barry K.W."/>
            <person name="Cichocki N."/>
            <person name="Veneault-Fourrey C."/>
            <person name="LaButti K."/>
            <person name="Lindquist E.A."/>
            <person name="Lipzen A."/>
            <person name="Lundell T."/>
            <person name="Morin E."/>
            <person name="Murat C."/>
            <person name="Sun H."/>
            <person name="Tunlid A."/>
            <person name="Henrissat B."/>
            <person name="Grigoriev I.V."/>
            <person name="Hibbett D.S."/>
            <person name="Martin F."/>
            <person name="Nordberg H.P."/>
            <person name="Cantor M.N."/>
            <person name="Hua S.X."/>
        </authorList>
    </citation>
    <scope>NUCLEOTIDE SEQUENCE [LARGE SCALE GENOMIC DNA]</scope>
    <source>
        <strain evidence="2">h7</strain>
    </source>
</reference>
<gene>
    <name evidence="1" type="ORF">M413DRAFT_446244</name>
</gene>
<evidence type="ECO:0000313" key="2">
    <source>
        <dbReference type="Proteomes" id="UP000053424"/>
    </source>
</evidence>